<evidence type="ECO:0000256" key="6">
    <source>
        <dbReference type="SAM" id="Phobius"/>
    </source>
</evidence>
<keyword evidence="3 6" id="KW-0812">Transmembrane</keyword>
<evidence type="ECO:0000259" key="7">
    <source>
        <dbReference type="PROSITE" id="PS50850"/>
    </source>
</evidence>
<feature type="transmembrane region" description="Helical" evidence="6">
    <location>
        <begin position="23"/>
        <end position="42"/>
    </location>
</feature>
<evidence type="ECO:0000313" key="8">
    <source>
        <dbReference type="EMBL" id="TJZ80190.1"/>
    </source>
</evidence>
<feature type="transmembrane region" description="Helical" evidence="6">
    <location>
        <begin position="308"/>
        <end position="328"/>
    </location>
</feature>
<evidence type="ECO:0000313" key="9">
    <source>
        <dbReference type="Proteomes" id="UP000305109"/>
    </source>
</evidence>
<dbReference type="PROSITE" id="PS50850">
    <property type="entry name" value="MFS"/>
    <property type="match status" value="1"/>
</dbReference>
<evidence type="ECO:0000256" key="1">
    <source>
        <dbReference type="ARBA" id="ARBA00004651"/>
    </source>
</evidence>
<dbReference type="Gene3D" id="1.20.1250.20">
    <property type="entry name" value="MFS general substrate transporter like domains"/>
    <property type="match status" value="1"/>
</dbReference>
<keyword evidence="9" id="KW-1185">Reference proteome</keyword>
<feature type="domain" description="Major facilitator superfamily (MFS) profile" evidence="7">
    <location>
        <begin position="27"/>
        <end position="426"/>
    </location>
</feature>
<keyword evidence="4 6" id="KW-1133">Transmembrane helix</keyword>
<accession>A0ABY2RNY1</accession>
<feature type="transmembrane region" description="Helical" evidence="6">
    <location>
        <begin position="275"/>
        <end position="296"/>
    </location>
</feature>
<sequence length="452" mass="46941">MELEPQESTPSRDVPGAGNRSRIYPWVVFALILGLMMSDYMSRQVLSSVFPVLKAEWHLSDSQLAGLTSVVALTVGVLALPISLVADRWGRVRSVVVMAGMWSVATILCAAAGNYAQLFGARFLIGFGEAAYASVGMAVILGVFSPRLHASLSGSVIGAGFLGSVVGVALGGILADRLGWRGAFVIMAAFGLCLVVLFRILVNEQRLARHAADQQIPGTRDPGNGRAPISSLFTNASLTCAYVGAGMQFFVAGVLLAWLPSYFNRYHDMAAADAGLAASAFVLLIGAGTVLCGVAADRIGRRRPERRWSAAIAYGAISMVCLMIGFQLDNGPAQLTLIGIGAFFCSGFTGATTAVVASLTHPSIQASAFGVGTLANNVFGLALGPLVVGLMSDRLGLLGALQWVPLASVLSIVVLVLGVRLYPGGLRKLASVALKTSGETSEAPADALVSPA</sequence>
<gene>
    <name evidence="8" type="ORF">FCG67_04770</name>
</gene>
<reference evidence="8 9" key="1">
    <citation type="submission" date="2019-04" db="EMBL/GenBank/DDBJ databases">
        <title>Rhodococcus oryzae sp. nov., a novel actinomycete isolated from rhizosphere soil of rice (Oryza sativa L.).</title>
        <authorList>
            <person name="Li C."/>
        </authorList>
    </citation>
    <scope>NUCLEOTIDE SEQUENCE [LARGE SCALE GENOMIC DNA]</scope>
    <source>
        <strain evidence="8 9">NEAU-CX67</strain>
    </source>
</reference>
<protein>
    <submittedName>
        <fullName evidence="8">MFS transporter</fullName>
    </submittedName>
</protein>
<dbReference type="Pfam" id="PF07690">
    <property type="entry name" value="MFS_1"/>
    <property type="match status" value="1"/>
</dbReference>
<feature type="transmembrane region" description="Helical" evidence="6">
    <location>
        <begin position="180"/>
        <end position="202"/>
    </location>
</feature>
<evidence type="ECO:0000256" key="3">
    <source>
        <dbReference type="ARBA" id="ARBA00022692"/>
    </source>
</evidence>
<feature type="transmembrane region" description="Helical" evidence="6">
    <location>
        <begin position="240"/>
        <end position="263"/>
    </location>
</feature>
<dbReference type="SUPFAM" id="SSF103473">
    <property type="entry name" value="MFS general substrate transporter"/>
    <property type="match status" value="1"/>
</dbReference>
<dbReference type="PANTHER" id="PTHR43124:SF3">
    <property type="entry name" value="CHLORAMPHENICOL EFFLUX PUMP RV0191"/>
    <property type="match status" value="1"/>
</dbReference>
<dbReference type="EMBL" id="SUMD01000002">
    <property type="protein sequence ID" value="TJZ80190.1"/>
    <property type="molecule type" value="Genomic_DNA"/>
</dbReference>
<evidence type="ECO:0000256" key="5">
    <source>
        <dbReference type="ARBA" id="ARBA00023136"/>
    </source>
</evidence>
<dbReference type="InterPro" id="IPR011701">
    <property type="entry name" value="MFS"/>
</dbReference>
<comment type="subcellular location">
    <subcellularLocation>
        <location evidence="1">Cell membrane</location>
        <topology evidence="1">Multi-pass membrane protein</topology>
    </subcellularLocation>
</comment>
<feature type="transmembrane region" description="Helical" evidence="6">
    <location>
        <begin position="369"/>
        <end position="391"/>
    </location>
</feature>
<dbReference type="InterPro" id="IPR036259">
    <property type="entry name" value="MFS_trans_sf"/>
</dbReference>
<dbReference type="Proteomes" id="UP000305109">
    <property type="component" value="Unassembled WGS sequence"/>
</dbReference>
<dbReference type="InterPro" id="IPR050189">
    <property type="entry name" value="MFS_Efflux_Transporters"/>
</dbReference>
<feature type="transmembrane region" description="Helical" evidence="6">
    <location>
        <begin position="95"/>
        <end position="117"/>
    </location>
</feature>
<feature type="transmembrane region" description="Helical" evidence="6">
    <location>
        <begin position="123"/>
        <end position="144"/>
    </location>
</feature>
<evidence type="ECO:0000256" key="4">
    <source>
        <dbReference type="ARBA" id="ARBA00022989"/>
    </source>
</evidence>
<evidence type="ECO:0000256" key="2">
    <source>
        <dbReference type="ARBA" id="ARBA00022475"/>
    </source>
</evidence>
<dbReference type="RefSeq" id="WP_136907596.1">
    <property type="nucleotide sequence ID" value="NZ_SUMD01000002.1"/>
</dbReference>
<feature type="transmembrane region" description="Helical" evidence="6">
    <location>
        <begin position="156"/>
        <end position="174"/>
    </location>
</feature>
<name>A0ABY2RNY1_9NOCA</name>
<dbReference type="InterPro" id="IPR020846">
    <property type="entry name" value="MFS_dom"/>
</dbReference>
<feature type="transmembrane region" description="Helical" evidence="6">
    <location>
        <begin position="403"/>
        <end position="422"/>
    </location>
</feature>
<feature type="transmembrane region" description="Helical" evidence="6">
    <location>
        <begin position="334"/>
        <end position="357"/>
    </location>
</feature>
<comment type="caution">
    <text evidence="8">The sequence shown here is derived from an EMBL/GenBank/DDBJ whole genome shotgun (WGS) entry which is preliminary data.</text>
</comment>
<proteinExistence type="predicted"/>
<feature type="transmembrane region" description="Helical" evidence="6">
    <location>
        <begin position="62"/>
        <end position="83"/>
    </location>
</feature>
<keyword evidence="5 6" id="KW-0472">Membrane</keyword>
<keyword evidence="2" id="KW-1003">Cell membrane</keyword>
<dbReference type="PANTHER" id="PTHR43124">
    <property type="entry name" value="PURINE EFFLUX PUMP PBUE"/>
    <property type="match status" value="1"/>
</dbReference>
<organism evidence="8 9">
    <name type="scientific">Rhodococcus oryzae</name>
    <dbReference type="NCBI Taxonomy" id="2571143"/>
    <lineage>
        <taxon>Bacteria</taxon>
        <taxon>Bacillati</taxon>
        <taxon>Actinomycetota</taxon>
        <taxon>Actinomycetes</taxon>
        <taxon>Mycobacteriales</taxon>
        <taxon>Nocardiaceae</taxon>
        <taxon>Rhodococcus</taxon>
    </lineage>
</organism>